<dbReference type="AlphaFoldDB" id="I1XH93"/>
<dbReference type="STRING" id="754476.Q7A_920"/>
<dbReference type="Proteomes" id="UP000009144">
    <property type="component" value="Chromosome"/>
</dbReference>
<evidence type="ECO:0008006" key="3">
    <source>
        <dbReference type="Google" id="ProtNLM"/>
    </source>
</evidence>
<dbReference type="EMBL" id="CP003390">
    <property type="protein sequence ID" value="AFI83762.1"/>
    <property type="molecule type" value="Genomic_DNA"/>
</dbReference>
<dbReference type="PATRIC" id="fig|754476.3.peg.907"/>
<reference evidence="1 2" key="2">
    <citation type="journal article" date="2013" name="Int. J. Syst. Evol. Microbiol.">
        <title>Methylophaga nitratireducenticrescens sp. nov. and Methylophaga frappieri sp. nov., isolated from the biofilm of the methanol-fed denitrification system treating the seawater at the Montreal Biodome.</title>
        <authorList>
            <person name="Villeneuve C."/>
            <person name="Martineau C."/>
            <person name="Mauffrey F."/>
            <person name="Villemur R."/>
        </authorList>
    </citation>
    <scope>NUCLEOTIDE SEQUENCE [LARGE SCALE GENOMIC DNA]</scope>
    <source>
        <strain evidence="1 2">JAM1</strain>
    </source>
</reference>
<gene>
    <name evidence="1" type="ordered locus">Q7A_920</name>
</gene>
<protein>
    <recommendedName>
        <fullName evidence="3">Addiction module toxin RelE</fullName>
    </recommendedName>
</protein>
<evidence type="ECO:0000313" key="1">
    <source>
        <dbReference type="EMBL" id="AFI83762.1"/>
    </source>
</evidence>
<name>I1XH93_METNJ</name>
<keyword evidence="2" id="KW-1185">Reference proteome</keyword>
<proteinExistence type="predicted"/>
<evidence type="ECO:0000313" key="2">
    <source>
        <dbReference type="Proteomes" id="UP000009144"/>
    </source>
</evidence>
<accession>I1XH93</accession>
<dbReference type="HOGENOM" id="CLU_3272655_0_0_6"/>
<organism evidence="1 2">
    <name type="scientific">Methylophaga nitratireducenticrescens</name>
    <dbReference type="NCBI Taxonomy" id="754476"/>
    <lineage>
        <taxon>Bacteria</taxon>
        <taxon>Pseudomonadati</taxon>
        <taxon>Pseudomonadota</taxon>
        <taxon>Gammaproteobacteria</taxon>
        <taxon>Thiotrichales</taxon>
        <taxon>Piscirickettsiaceae</taxon>
        <taxon>Methylophaga</taxon>
    </lineage>
</organism>
<reference evidence="1 2" key="1">
    <citation type="journal article" date="2012" name="J. Bacteriol.">
        <title>Complete genome sequences of Methylophaga sp. strain JAM1 and Methylophaga sp. strain JAM7.</title>
        <authorList>
            <person name="Villeneuve C."/>
            <person name="Martineau C."/>
            <person name="Mauffrey F."/>
            <person name="Villemur R."/>
        </authorList>
    </citation>
    <scope>NUCLEOTIDE SEQUENCE [LARGE SCALE GENOMIC DNA]</scope>
    <source>
        <strain evidence="1 2">JAM1</strain>
    </source>
</reference>
<sequence>MPLFLLTVFGKGEKANLSKSERNQLAKFTSLLRKHYGGNDD</sequence>